<keyword evidence="8" id="KW-0862">Zinc</keyword>
<keyword evidence="6" id="KW-0479">Metal-binding</keyword>
<proteinExistence type="inferred from homology"/>
<dbReference type="SUPFAM" id="SSF64438">
    <property type="entry name" value="CNF1/YfiH-like putative cysteine hydrolases"/>
    <property type="match status" value="1"/>
</dbReference>
<evidence type="ECO:0000313" key="14">
    <source>
        <dbReference type="Proteomes" id="UP000658382"/>
    </source>
</evidence>
<dbReference type="InterPro" id="IPR003730">
    <property type="entry name" value="Cu_polyphenol_OxRdtase"/>
</dbReference>
<comment type="cofactor">
    <cofactor evidence="2">
        <name>Zn(2+)</name>
        <dbReference type="ChEBI" id="CHEBI:29105"/>
    </cofactor>
</comment>
<keyword evidence="7" id="KW-0378">Hydrolase</keyword>
<comment type="catalytic activity">
    <reaction evidence="10">
        <text>adenosine + phosphate = alpha-D-ribose 1-phosphate + adenine</text>
        <dbReference type="Rhea" id="RHEA:27642"/>
        <dbReference type="ChEBI" id="CHEBI:16335"/>
        <dbReference type="ChEBI" id="CHEBI:16708"/>
        <dbReference type="ChEBI" id="CHEBI:43474"/>
        <dbReference type="ChEBI" id="CHEBI:57720"/>
        <dbReference type="EC" id="2.4.2.1"/>
    </reaction>
    <physiologicalReaction direction="left-to-right" evidence="10">
        <dbReference type="Rhea" id="RHEA:27643"/>
    </physiologicalReaction>
</comment>
<organism evidence="13 14">
    <name type="scientific">Lentibacillus kapialis</name>
    <dbReference type="NCBI Taxonomy" id="340214"/>
    <lineage>
        <taxon>Bacteria</taxon>
        <taxon>Bacillati</taxon>
        <taxon>Bacillota</taxon>
        <taxon>Bacilli</taxon>
        <taxon>Bacillales</taxon>
        <taxon>Bacillaceae</taxon>
        <taxon>Lentibacillus</taxon>
    </lineage>
</organism>
<sequence>MMEPFQKLTESTLELKKWQQMIPGLKAGFTTRNGGFSAPPFDTFNLGLHVPDLSADVISNRRKLADIVQMPLGSWVSGEQTHRTNIHTVAECDKGKGSTAYDTSLRQIDGLLTSQTGLLCTAFFADCVPIFFLDPLTGYIGIAHAGWQGTVHHIAQKMVERMQTAGADTADICVAIGPSISHDVYEVDERVINHIPQALFDKTVTVQGNNRFLLDLKQLNAEILLQQGVLRHNIDITNYCTFRDNQLFFSHRRDQGETGRMLGYIGYGK</sequence>
<dbReference type="GO" id="GO:0005507">
    <property type="term" value="F:copper ion binding"/>
    <property type="evidence" value="ECO:0007669"/>
    <property type="project" value="TreeGrafter"/>
</dbReference>
<evidence type="ECO:0000313" key="13">
    <source>
        <dbReference type="EMBL" id="GGJ86604.1"/>
    </source>
</evidence>
<evidence type="ECO:0000256" key="1">
    <source>
        <dbReference type="ARBA" id="ARBA00000553"/>
    </source>
</evidence>
<reference evidence="13" key="1">
    <citation type="journal article" date="2014" name="Int. J. Syst. Evol. Microbiol.">
        <title>Complete genome sequence of Corynebacterium casei LMG S-19264T (=DSM 44701T), isolated from a smear-ripened cheese.</title>
        <authorList>
            <consortium name="US DOE Joint Genome Institute (JGI-PGF)"/>
            <person name="Walter F."/>
            <person name="Albersmeier A."/>
            <person name="Kalinowski J."/>
            <person name="Ruckert C."/>
        </authorList>
    </citation>
    <scope>NUCLEOTIDE SEQUENCE</scope>
    <source>
        <strain evidence="13">JCM 12580</strain>
    </source>
</reference>
<dbReference type="GO" id="GO:0017061">
    <property type="term" value="F:S-methyl-5-thioadenosine phosphorylase activity"/>
    <property type="evidence" value="ECO:0007669"/>
    <property type="project" value="UniProtKB-EC"/>
</dbReference>
<evidence type="ECO:0000256" key="12">
    <source>
        <dbReference type="RuleBase" id="RU361274"/>
    </source>
</evidence>
<dbReference type="PANTHER" id="PTHR30616:SF2">
    <property type="entry name" value="PURINE NUCLEOSIDE PHOSPHORYLASE LACC1"/>
    <property type="match status" value="1"/>
</dbReference>
<dbReference type="Gene3D" id="3.60.140.10">
    <property type="entry name" value="CNF1/YfiH-like putative cysteine hydrolases"/>
    <property type="match status" value="1"/>
</dbReference>
<evidence type="ECO:0000256" key="6">
    <source>
        <dbReference type="ARBA" id="ARBA00022723"/>
    </source>
</evidence>
<name>A0A917PQ15_9BACI</name>
<dbReference type="EMBL" id="BMNQ01000004">
    <property type="protein sequence ID" value="GGJ86604.1"/>
    <property type="molecule type" value="Genomic_DNA"/>
</dbReference>
<dbReference type="CDD" id="cd16833">
    <property type="entry name" value="YfiH"/>
    <property type="match status" value="1"/>
</dbReference>
<keyword evidence="5" id="KW-0808">Transferase</keyword>
<evidence type="ECO:0000256" key="9">
    <source>
        <dbReference type="ARBA" id="ARBA00047989"/>
    </source>
</evidence>
<evidence type="ECO:0000256" key="7">
    <source>
        <dbReference type="ARBA" id="ARBA00022801"/>
    </source>
</evidence>
<comment type="catalytic activity">
    <reaction evidence="1">
        <text>inosine + phosphate = alpha-D-ribose 1-phosphate + hypoxanthine</text>
        <dbReference type="Rhea" id="RHEA:27646"/>
        <dbReference type="ChEBI" id="CHEBI:17368"/>
        <dbReference type="ChEBI" id="CHEBI:17596"/>
        <dbReference type="ChEBI" id="CHEBI:43474"/>
        <dbReference type="ChEBI" id="CHEBI:57720"/>
        <dbReference type="EC" id="2.4.2.1"/>
    </reaction>
    <physiologicalReaction direction="left-to-right" evidence="1">
        <dbReference type="Rhea" id="RHEA:27647"/>
    </physiologicalReaction>
</comment>
<evidence type="ECO:0000256" key="10">
    <source>
        <dbReference type="ARBA" id="ARBA00048968"/>
    </source>
</evidence>
<evidence type="ECO:0000256" key="5">
    <source>
        <dbReference type="ARBA" id="ARBA00022679"/>
    </source>
</evidence>
<dbReference type="NCBIfam" id="TIGR00726">
    <property type="entry name" value="peptidoglycan editing factor PgeF"/>
    <property type="match status" value="1"/>
</dbReference>
<evidence type="ECO:0000256" key="4">
    <source>
        <dbReference type="ARBA" id="ARBA00007353"/>
    </source>
</evidence>
<dbReference type="GO" id="GO:0016787">
    <property type="term" value="F:hydrolase activity"/>
    <property type="evidence" value="ECO:0007669"/>
    <property type="project" value="UniProtKB-KW"/>
</dbReference>
<comment type="function">
    <text evidence="3">Purine nucleoside enzyme that catalyzes the phosphorolysis of adenosine and inosine nucleosides, yielding D-ribose 1-phosphate and the respective free bases, adenine and hypoxanthine. Also catalyzes the phosphorolysis of S-methyl-5'-thioadenosine into adenine and S-methyl-5-thio-alpha-D-ribose 1-phosphate. Also has adenosine deaminase activity.</text>
</comment>
<dbReference type="PANTHER" id="PTHR30616">
    <property type="entry name" value="UNCHARACTERIZED PROTEIN YFIH"/>
    <property type="match status" value="1"/>
</dbReference>
<accession>A0A917PQ15</accession>
<comment type="caution">
    <text evidence="13">The sequence shown here is derived from an EMBL/GenBank/DDBJ whole genome shotgun (WGS) entry which is preliminary data.</text>
</comment>
<dbReference type="InterPro" id="IPR038371">
    <property type="entry name" value="Cu_polyphenol_OxRdtase_sf"/>
</dbReference>
<dbReference type="Proteomes" id="UP000658382">
    <property type="component" value="Unassembled WGS sequence"/>
</dbReference>
<comment type="catalytic activity">
    <reaction evidence="11">
        <text>S-methyl-5'-thioadenosine + phosphate = 5-(methylsulfanyl)-alpha-D-ribose 1-phosphate + adenine</text>
        <dbReference type="Rhea" id="RHEA:11852"/>
        <dbReference type="ChEBI" id="CHEBI:16708"/>
        <dbReference type="ChEBI" id="CHEBI:17509"/>
        <dbReference type="ChEBI" id="CHEBI:43474"/>
        <dbReference type="ChEBI" id="CHEBI:58533"/>
        <dbReference type="EC" id="2.4.2.28"/>
    </reaction>
    <physiologicalReaction direction="left-to-right" evidence="11">
        <dbReference type="Rhea" id="RHEA:11853"/>
    </physiologicalReaction>
</comment>
<keyword evidence="14" id="KW-1185">Reference proteome</keyword>
<evidence type="ECO:0000256" key="3">
    <source>
        <dbReference type="ARBA" id="ARBA00003215"/>
    </source>
</evidence>
<comment type="similarity">
    <text evidence="4 12">Belongs to the purine nucleoside phosphorylase YfiH/LACC1 family.</text>
</comment>
<evidence type="ECO:0000256" key="11">
    <source>
        <dbReference type="ARBA" id="ARBA00049893"/>
    </source>
</evidence>
<dbReference type="InterPro" id="IPR011324">
    <property type="entry name" value="Cytotoxic_necrot_fac-like_cat"/>
</dbReference>
<evidence type="ECO:0000256" key="2">
    <source>
        <dbReference type="ARBA" id="ARBA00001947"/>
    </source>
</evidence>
<protein>
    <recommendedName>
        <fullName evidence="12">Purine nucleoside phosphorylase</fullName>
    </recommendedName>
</protein>
<dbReference type="AlphaFoldDB" id="A0A917PQ15"/>
<dbReference type="Pfam" id="PF02578">
    <property type="entry name" value="Cu-oxidase_4"/>
    <property type="match status" value="1"/>
</dbReference>
<dbReference type="RefSeq" id="WP_188631629.1">
    <property type="nucleotide sequence ID" value="NZ_BMNQ01000004.1"/>
</dbReference>
<evidence type="ECO:0000256" key="8">
    <source>
        <dbReference type="ARBA" id="ARBA00022833"/>
    </source>
</evidence>
<comment type="catalytic activity">
    <reaction evidence="9">
        <text>adenosine + H2O + H(+) = inosine + NH4(+)</text>
        <dbReference type="Rhea" id="RHEA:24408"/>
        <dbReference type="ChEBI" id="CHEBI:15377"/>
        <dbReference type="ChEBI" id="CHEBI:15378"/>
        <dbReference type="ChEBI" id="CHEBI:16335"/>
        <dbReference type="ChEBI" id="CHEBI:17596"/>
        <dbReference type="ChEBI" id="CHEBI:28938"/>
        <dbReference type="EC" id="3.5.4.4"/>
    </reaction>
    <physiologicalReaction direction="left-to-right" evidence="9">
        <dbReference type="Rhea" id="RHEA:24409"/>
    </physiologicalReaction>
</comment>
<gene>
    <name evidence="13" type="primary">ylmD</name>
    <name evidence="13" type="ORF">GCM10007063_06450</name>
</gene>
<reference evidence="13" key="2">
    <citation type="submission" date="2020-09" db="EMBL/GenBank/DDBJ databases">
        <authorList>
            <person name="Sun Q."/>
            <person name="Ohkuma M."/>
        </authorList>
    </citation>
    <scope>NUCLEOTIDE SEQUENCE</scope>
    <source>
        <strain evidence="13">JCM 12580</strain>
    </source>
</reference>